<name>A0A380TXY8_ACIJO</name>
<evidence type="ECO:0000313" key="2">
    <source>
        <dbReference type="EMBL" id="SUT92921.1"/>
    </source>
</evidence>
<evidence type="ECO:0000313" key="1">
    <source>
        <dbReference type="EMBL" id="MDH1438549.1"/>
    </source>
</evidence>
<reference evidence="1" key="2">
    <citation type="submission" date="2022-09" db="EMBL/GenBank/DDBJ databases">
        <title>Intensive care unit water sources are persistently colonized with multi-drug resistant bacteria and are the site of extensive horizontal gene transfer of antibiotic resistance genes.</title>
        <authorList>
            <person name="Diorio-Toth L."/>
        </authorList>
    </citation>
    <scope>NUCLEOTIDE SEQUENCE</scope>
    <source>
        <strain evidence="1">GD03725</strain>
    </source>
</reference>
<dbReference type="AlphaFoldDB" id="A0A380TXY8"/>
<dbReference type="EMBL" id="UFRV01000006">
    <property type="protein sequence ID" value="SUT92921.1"/>
    <property type="molecule type" value="Genomic_DNA"/>
</dbReference>
<dbReference type="Proteomes" id="UP001161567">
    <property type="component" value="Unassembled WGS sequence"/>
</dbReference>
<dbReference type="RefSeq" id="WP_227555136.1">
    <property type="nucleotide sequence ID" value="NZ_CP065666.1"/>
</dbReference>
<proteinExistence type="predicted"/>
<dbReference type="Proteomes" id="UP000254227">
    <property type="component" value="Unassembled WGS sequence"/>
</dbReference>
<reference evidence="2 3" key="1">
    <citation type="submission" date="2018-06" db="EMBL/GenBank/DDBJ databases">
        <authorList>
            <consortium name="Pathogen Informatics"/>
            <person name="Doyle S."/>
        </authorList>
    </citation>
    <scope>NUCLEOTIDE SEQUENCE [LARGE SCALE GENOMIC DNA]</scope>
    <source>
        <strain evidence="2 3">NCTC10308</strain>
    </source>
</reference>
<sequence length="56" mass="6195">MFTKTIIKRTTETNSDVSNTLPTAKQDCSDVVHISVFFDGTGALLHKDLKDNTLLI</sequence>
<evidence type="ECO:0000313" key="3">
    <source>
        <dbReference type="Proteomes" id="UP000254227"/>
    </source>
</evidence>
<protein>
    <recommendedName>
        <fullName evidence="4">DUF2235 domain-containing protein</fullName>
    </recommendedName>
</protein>
<accession>A0A380TXY8</accession>
<dbReference type="EMBL" id="JAOCIL010000001">
    <property type="protein sequence ID" value="MDH1438549.1"/>
    <property type="molecule type" value="Genomic_DNA"/>
</dbReference>
<gene>
    <name evidence="1" type="ORF">N5I27_09230</name>
    <name evidence="2" type="ORF">NCTC10308_00913</name>
</gene>
<evidence type="ECO:0008006" key="4">
    <source>
        <dbReference type="Google" id="ProtNLM"/>
    </source>
</evidence>
<organism evidence="2 3">
    <name type="scientific">Acinetobacter johnsonii</name>
    <dbReference type="NCBI Taxonomy" id="40214"/>
    <lineage>
        <taxon>Bacteria</taxon>
        <taxon>Pseudomonadati</taxon>
        <taxon>Pseudomonadota</taxon>
        <taxon>Gammaproteobacteria</taxon>
        <taxon>Moraxellales</taxon>
        <taxon>Moraxellaceae</taxon>
        <taxon>Acinetobacter</taxon>
    </lineage>
</organism>